<organism evidence="3 4">
    <name type="scientific">Gossypium australe</name>
    <dbReference type="NCBI Taxonomy" id="47621"/>
    <lineage>
        <taxon>Eukaryota</taxon>
        <taxon>Viridiplantae</taxon>
        <taxon>Streptophyta</taxon>
        <taxon>Embryophyta</taxon>
        <taxon>Tracheophyta</taxon>
        <taxon>Spermatophyta</taxon>
        <taxon>Magnoliopsida</taxon>
        <taxon>eudicotyledons</taxon>
        <taxon>Gunneridae</taxon>
        <taxon>Pentapetalae</taxon>
        <taxon>rosids</taxon>
        <taxon>malvids</taxon>
        <taxon>Malvales</taxon>
        <taxon>Malvaceae</taxon>
        <taxon>Malvoideae</taxon>
        <taxon>Gossypium</taxon>
    </lineage>
</organism>
<name>A0A5B6VWW8_9ROSI</name>
<dbReference type="InterPro" id="IPR000477">
    <property type="entry name" value="RT_dom"/>
</dbReference>
<dbReference type="InterPro" id="IPR041577">
    <property type="entry name" value="RT_RNaseH_2"/>
</dbReference>
<dbReference type="InterPro" id="IPR050951">
    <property type="entry name" value="Retrovirus_Pol_polyprotein"/>
</dbReference>
<dbReference type="Proteomes" id="UP000325315">
    <property type="component" value="Unassembled WGS sequence"/>
</dbReference>
<dbReference type="PANTHER" id="PTHR37984">
    <property type="entry name" value="PROTEIN CBG26694"/>
    <property type="match status" value="1"/>
</dbReference>
<dbReference type="PROSITE" id="PS50878">
    <property type="entry name" value="RT_POL"/>
    <property type="match status" value="1"/>
</dbReference>
<dbReference type="PANTHER" id="PTHR37984:SF5">
    <property type="entry name" value="PROTEIN NYNRIN-LIKE"/>
    <property type="match status" value="1"/>
</dbReference>
<keyword evidence="4" id="KW-1185">Reference proteome</keyword>
<evidence type="ECO:0000313" key="3">
    <source>
        <dbReference type="EMBL" id="KAA3473422.1"/>
    </source>
</evidence>
<evidence type="ECO:0000313" key="4">
    <source>
        <dbReference type="Proteomes" id="UP000325315"/>
    </source>
</evidence>
<sequence>MLQLEEDLLEIPKMSVVIKELRKIQLRDLKLEHLLELTPFEPVKKLRLQMLLRFDIILGMDWLTLHDAIVNYKRKTIDLRCQNDEIVRIESDDLNGLPVVISVMKARKLPGLPPLREKDGTMRICIDYRQLNKVTIKNKYPLPKIDDLFDQLKGATVFLEIDLRSGYYELLVKDLAISKTTFRTRYGHYEFLVMPFGRTIAPAIFMDLINRIFRPYLDQFVVVLIDDILIYSRDEIEHVEHLRIVLQTLRDKQLYEKFSKCEFWLREVGFLGHIVLASGIRVDPSKISAILEWKPLKNVSEVRSFLGLASYYRRFVKGFLMIATPLTKLLQKDVKFEWSDKCQKSFDQLKALLVEAPVLVQPESGKEFVIYSDASLNGLGCVLMQEGKVIAYASRQLKLHEKNYSAHDLELAAIVFALKCDLNSNSEFQVDVDDCLRFRHRLCVLRNPELNQSILKEAHSSRPSVHPGSTKMYHDLKQQYWWSGLPLTLRKKDAIWIVVDKLTKSTHSIPVRSNYSLDKLAELYIFDIVRLDGVPLSIVSDRDPRFTS</sequence>
<dbReference type="Pfam" id="PF08284">
    <property type="entry name" value="RVP_2"/>
    <property type="match status" value="1"/>
</dbReference>
<keyword evidence="1" id="KW-0511">Multifunctional enzyme</keyword>
<accession>A0A5B6VWW8</accession>
<evidence type="ECO:0000259" key="2">
    <source>
        <dbReference type="PROSITE" id="PS50878"/>
    </source>
</evidence>
<dbReference type="Pfam" id="PF17919">
    <property type="entry name" value="RT_RNaseH_2"/>
    <property type="match status" value="1"/>
</dbReference>
<proteinExistence type="predicted"/>
<dbReference type="OrthoDB" id="2431547at2759"/>
<dbReference type="Gene3D" id="3.30.70.270">
    <property type="match status" value="2"/>
</dbReference>
<dbReference type="Gene3D" id="1.10.340.70">
    <property type="match status" value="1"/>
</dbReference>
<comment type="caution">
    <text evidence="3">The sequence shown here is derived from an EMBL/GenBank/DDBJ whole genome shotgun (WGS) entry which is preliminary data.</text>
</comment>
<dbReference type="FunFam" id="3.30.70.270:FF:000020">
    <property type="entry name" value="Transposon Tf2-6 polyprotein-like Protein"/>
    <property type="match status" value="1"/>
</dbReference>
<dbReference type="Gene3D" id="3.10.10.10">
    <property type="entry name" value="HIV Type 1 Reverse Transcriptase, subunit A, domain 1"/>
    <property type="match status" value="1"/>
</dbReference>
<dbReference type="EMBL" id="SMMG02000005">
    <property type="protein sequence ID" value="KAA3473422.1"/>
    <property type="molecule type" value="Genomic_DNA"/>
</dbReference>
<gene>
    <name evidence="3" type="ORF">EPI10_023798</name>
</gene>
<dbReference type="SUPFAM" id="SSF56672">
    <property type="entry name" value="DNA/RNA polymerases"/>
    <property type="match status" value="1"/>
</dbReference>
<dbReference type="GO" id="GO:0003824">
    <property type="term" value="F:catalytic activity"/>
    <property type="evidence" value="ECO:0007669"/>
    <property type="project" value="UniProtKB-KW"/>
</dbReference>
<dbReference type="InterPro" id="IPR041588">
    <property type="entry name" value="Integrase_H2C2"/>
</dbReference>
<feature type="domain" description="Reverse transcriptase" evidence="2">
    <location>
        <begin position="85"/>
        <end position="275"/>
    </location>
</feature>
<dbReference type="InterPro" id="IPR043128">
    <property type="entry name" value="Rev_trsase/Diguanyl_cyclase"/>
</dbReference>
<protein>
    <submittedName>
        <fullName evidence="3">DNA/RNA polymerases superfamily protein</fullName>
    </submittedName>
</protein>
<dbReference type="Pfam" id="PF00078">
    <property type="entry name" value="RVT_1"/>
    <property type="match status" value="1"/>
</dbReference>
<dbReference type="CDD" id="cd01647">
    <property type="entry name" value="RT_LTR"/>
    <property type="match status" value="1"/>
</dbReference>
<dbReference type="AlphaFoldDB" id="A0A5B6VWW8"/>
<dbReference type="InterPro" id="IPR043502">
    <property type="entry name" value="DNA/RNA_pol_sf"/>
</dbReference>
<dbReference type="InterPro" id="IPR012337">
    <property type="entry name" value="RNaseH-like_sf"/>
</dbReference>
<dbReference type="SUPFAM" id="SSF53098">
    <property type="entry name" value="Ribonuclease H-like"/>
    <property type="match status" value="1"/>
</dbReference>
<dbReference type="Pfam" id="PF17921">
    <property type="entry name" value="Integrase_H2C2"/>
    <property type="match status" value="1"/>
</dbReference>
<evidence type="ECO:0000256" key="1">
    <source>
        <dbReference type="ARBA" id="ARBA00023268"/>
    </source>
</evidence>
<reference evidence="4" key="1">
    <citation type="journal article" date="2019" name="Plant Biotechnol. J.">
        <title>Genome sequencing of the Australian wild diploid species Gossypium australe highlights disease resistance and delayed gland morphogenesis.</title>
        <authorList>
            <person name="Cai Y."/>
            <person name="Cai X."/>
            <person name="Wang Q."/>
            <person name="Wang P."/>
            <person name="Zhang Y."/>
            <person name="Cai C."/>
            <person name="Xu Y."/>
            <person name="Wang K."/>
            <person name="Zhou Z."/>
            <person name="Wang C."/>
            <person name="Geng S."/>
            <person name="Li B."/>
            <person name="Dong Q."/>
            <person name="Hou Y."/>
            <person name="Wang H."/>
            <person name="Ai P."/>
            <person name="Liu Z."/>
            <person name="Yi F."/>
            <person name="Sun M."/>
            <person name="An G."/>
            <person name="Cheng J."/>
            <person name="Zhang Y."/>
            <person name="Shi Q."/>
            <person name="Xie Y."/>
            <person name="Shi X."/>
            <person name="Chang Y."/>
            <person name="Huang F."/>
            <person name="Chen Y."/>
            <person name="Hong S."/>
            <person name="Mi L."/>
            <person name="Sun Q."/>
            <person name="Zhang L."/>
            <person name="Zhou B."/>
            <person name="Peng R."/>
            <person name="Zhang X."/>
            <person name="Liu F."/>
        </authorList>
    </citation>
    <scope>NUCLEOTIDE SEQUENCE [LARGE SCALE GENOMIC DNA]</scope>
    <source>
        <strain evidence="4">cv. PA1801</strain>
    </source>
</reference>